<evidence type="ECO:0000313" key="3">
    <source>
        <dbReference type="Proteomes" id="UP000299102"/>
    </source>
</evidence>
<evidence type="ECO:0000313" key="2">
    <source>
        <dbReference type="EMBL" id="GBP53883.1"/>
    </source>
</evidence>
<dbReference type="AlphaFoldDB" id="A0A4C1WSD6"/>
<gene>
    <name evidence="2" type="ORF">EVAR_96790_1</name>
</gene>
<dbReference type="Proteomes" id="UP000299102">
    <property type="component" value="Unassembled WGS sequence"/>
</dbReference>
<name>A0A4C1WSD6_EUMVA</name>
<comment type="caution">
    <text evidence="2">The sequence shown here is derived from an EMBL/GenBank/DDBJ whole genome shotgun (WGS) entry which is preliminary data.</text>
</comment>
<organism evidence="2 3">
    <name type="scientific">Eumeta variegata</name>
    <name type="common">Bagworm moth</name>
    <name type="synonym">Eumeta japonica</name>
    <dbReference type="NCBI Taxonomy" id="151549"/>
    <lineage>
        <taxon>Eukaryota</taxon>
        <taxon>Metazoa</taxon>
        <taxon>Ecdysozoa</taxon>
        <taxon>Arthropoda</taxon>
        <taxon>Hexapoda</taxon>
        <taxon>Insecta</taxon>
        <taxon>Pterygota</taxon>
        <taxon>Neoptera</taxon>
        <taxon>Endopterygota</taxon>
        <taxon>Lepidoptera</taxon>
        <taxon>Glossata</taxon>
        <taxon>Ditrysia</taxon>
        <taxon>Tineoidea</taxon>
        <taxon>Psychidae</taxon>
        <taxon>Oiketicinae</taxon>
        <taxon>Eumeta</taxon>
    </lineage>
</organism>
<protein>
    <submittedName>
        <fullName evidence="2">Uncharacterized protein</fullName>
    </submittedName>
</protein>
<accession>A0A4C1WSD6</accession>
<feature type="region of interest" description="Disordered" evidence="1">
    <location>
        <begin position="32"/>
        <end position="56"/>
    </location>
</feature>
<proteinExistence type="predicted"/>
<evidence type="ECO:0000256" key="1">
    <source>
        <dbReference type="SAM" id="MobiDB-lite"/>
    </source>
</evidence>
<dbReference type="EMBL" id="BGZK01000635">
    <property type="protein sequence ID" value="GBP53883.1"/>
    <property type="molecule type" value="Genomic_DNA"/>
</dbReference>
<reference evidence="2 3" key="1">
    <citation type="journal article" date="2019" name="Commun. Biol.">
        <title>The bagworm genome reveals a unique fibroin gene that provides high tensile strength.</title>
        <authorList>
            <person name="Kono N."/>
            <person name="Nakamura H."/>
            <person name="Ohtoshi R."/>
            <person name="Tomita M."/>
            <person name="Numata K."/>
            <person name="Arakawa K."/>
        </authorList>
    </citation>
    <scope>NUCLEOTIDE SEQUENCE [LARGE SCALE GENOMIC DNA]</scope>
</reference>
<sequence length="101" mass="11516">MLNVFSCCIKLELPVGRLILTGWIYQKKITRRVRQTRKRKPASEKPQKKRRIFSDPPNEMHIEITFTGDQRSVAAVAPGAKRERVRGNGRTIATVVVVSDN</sequence>
<keyword evidence="3" id="KW-1185">Reference proteome</keyword>